<evidence type="ECO:0000256" key="1">
    <source>
        <dbReference type="SAM" id="MobiDB-lite"/>
    </source>
</evidence>
<evidence type="ECO:0000313" key="3">
    <source>
        <dbReference type="Proteomes" id="UP000326565"/>
    </source>
</evidence>
<accession>A0A5N5WK61</accession>
<proteinExistence type="predicted"/>
<evidence type="ECO:0000313" key="2">
    <source>
        <dbReference type="EMBL" id="KAB8067580.1"/>
    </source>
</evidence>
<protein>
    <submittedName>
        <fullName evidence="2">Uncharacterized protein</fullName>
    </submittedName>
</protein>
<gene>
    <name evidence="2" type="ORF">BDV29DRAFT_85924</name>
</gene>
<reference evidence="2 3" key="1">
    <citation type="submission" date="2019-04" db="EMBL/GenBank/DDBJ databases">
        <title>Friends and foes A comparative genomics study of 23 Aspergillus species from section Flavi.</title>
        <authorList>
            <consortium name="DOE Joint Genome Institute"/>
            <person name="Kjaerbolling I."/>
            <person name="Vesth T."/>
            <person name="Frisvad J.C."/>
            <person name="Nybo J.L."/>
            <person name="Theobald S."/>
            <person name="Kildgaard S."/>
            <person name="Isbrandt T."/>
            <person name="Kuo A."/>
            <person name="Sato A."/>
            <person name="Lyhne E.K."/>
            <person name="Kogle M.E."/>
            <person name="Wiebenga A."/>
            <person name="Kun R.S."/>
            <person name="Lubbers R.J."/>
            <person name="Makela M.R."/>
            <person name="Barry K."/>
            <person name="Chovatia M."/>
            <person name="Clum A."/>
            <person name="Daum C."/>
            <person name="Haridas S."/>
            <person name="He G."/>
            <person name="LaButti K."/>
            <person name="Lipzen A."/>
            <person name="Mondo S."/>
            <person name="Riley R."/>
            <person name="Salamov A."/>
            <person name="Simmons B.A."/>
            <person name="Magnuson J.K."/>
            <person name="Henrissat B."/>
            <person name="Mortensen U.H."/>
            <person name="Larsen T.O."/>
            <person name="Devries R.P."/>
            <person name="Grigoriev I.V."/>
            <person name="Machida M."/>
            <person name="Baker S.E."/>
            <person name="Andersen M.R."/>
        </authorList>
    </citation>
    <scope>NUCLEOTIDE SEQUENCE [LARGE SCALE GENOMIC DNA]</scope>
    <source>
        <strain evidence="2 3">CBS 151.66</strain>
    </source>
</reference>
<dbReference type="Proteomes" id="UP000326565">
    <property type="component" value="Unassembled WGS sequence"/>
</dbReference>
<name>A0A5N5WK61_9EURO</name>
<sequence>MWRADLTAGVRPGHGDNRHDYPHFLYTTCRRLAKGPAETDSDGPVRRAEVLGNGRHTGDRQQFGIHGPSAWPLVRHGGQPRRDTAWRLVEGQRDEGISATDGHNWIEAHVRKPTVVPDNDVDGGSSEIEFYRLLKDVKPFMVNGIDLGMPRRMGDD</sequence>
<feature type="region of interest" description="Disordered" evidence="1">
    <location>
        <begin position="35"/>
        <end position="70"/>
    </location>
</feature>
<dbReference type="AlphaFoldDB" id="A0A5N5WK61"/>
<dbReference type="EMBL" id="ML732467">
    <property type="protein sequence ID" value="KAB8067580.1"/>
    <property type="molecule type" value="Genomic_DNA"/>
</dbReference>
<organism evidence="2 3">
    <name type="scientific">Aspergillus leporis</name>
    <dbReference type="NCBI Taxonomy" id="41062"/>
    <lineage>
        <taxon>Eukaryota</taxon>
        <taxon>Fungi</taxon>
        <taxon>Dikarya</taxon>
        <taxon>Ascomycota</taxon>
        <taxon>Pezizomycotina</taxon>
        <taxon>Eurotiomycetes</taxon>
        <taxon>Eurotiomycetidae</taxon>
        <taxon>Eurotiales</taxon>
        <taxon>Aspergillaceae</taxon>
        <taxon>Aspergillus</taxon>
        <taxon>Aspergillus subgen. Circumdati</taxon>
    </lineage>
</organism>
<keyword evidence="3" id="KW-1185">Reference proteome</keyword>